<dbReference type="GO" id="GO:0005524">
    <property type="term" value="F:ATP binding"/>
    <property type="evidence" value="ECO:0007669"/>
    <property type="project" value="UniProtKB-KW"/>
</dbReference>
<comment type="caution">
    <text evidence="4">The sequence shown here is derived from an EMBL/GenBank/DDBJ whole genome shotgun (WGS) entry which is preliminary data.</text>
</comment>
<dbReference type="PANTHER" id="PTHR43334">
    <property type="entry name" value="ACETATE--COA LIGASE [ADP-FORMING]"/>
    <property type="match status" value="1"/>
</dbReference>
<gene>
    <name evidence="4" type="ORF">S03H2_49706</name>
</gene>
<dbReference type="AlphaFoldDB" id="X1HWA2"/>
<reference evidence="4" key="1">
    <citation type="journal article" date="2014" name="Front. Microbiol.">
        <title>High frequency of phylogenetically diverse reductive dehalogenase-homologous genes in deep subseafloor sedimentary metagenomes.</title>
        <authorList>
            <person name="Kawai M."/>
            <person name="Futagami T."/>
            <person name="Toyoda A."/>
            <person name="Takaki Y."/>
            <person name="Nishi S."/>
            <person name="Hori S."/>
            <person name="Arai W."/>
            <person name="Tsubouchi T."/>
            <person name="Morono Y."/>
            <person name="Uchiyama I."/>
            <person name="Ito T."/>
            <person name="Fujiyama A."/>
            <person name="Inagaki F."/>
            <person name="Takami H."/>
        </authorList>
    </citation>
    <scope>NUCLEOTIDE SEQUENCE</scope>
    <source>
        <strain evidence="4">Expedition CK06-06</strain>
    </source>
</reference>
<dbReference type="SUPFAM" id="SSF56059">
    <property type="entry name" value="Glutathione synthetase ATP-binding domain-like"/>
    <property type="match status" value="1"/>
</dbReference>
<dbReference type="GO" id="GO:0016874">
    <property type="term" value="F:ligase activity"/>
    <property type="evidence" value="ECO:0007669"/>
    <property type="project" value="UniProtKB-KW"/>
</dbReference>
<organism evidence="4">
    <name type="scientific">marine sediment metagenome</name>
    <dbReference type="NCBI Taxonomy" id="412755"/>
    <lineage>
        <taxon>unclassified sequences</taxon>
        <taxon>metagenomes</taxon>
        <taxon>ecological metagenomes</taxon>
    </lineage>
</organism>
<evidence type="ECO:0000256" key="1">
    <source>
        <dbReference type="ARBA" id="ARBA00022598"/>
    </source>
</evidence>
<dbReference type="Gene3D" id="3.30.470.20">
    <property type="entry name" value="ATP-grasp fold, B domain"/>
    <property type="match status" value="1"/>
</dbReference>
<evidence type="ECO:0000313" key="4">
    <source>
        <dbReference type="EMBL" id="GAH74431.1"/>
    </source>
</evidence>
<keyword evidence="3" id="KW-0067">ATP-binding</keyword>
<accession>X1HWA2</accession>
<name>X1HWA2_9ZZZZ</name>
<feature type="non-terminal residue" evidence="4">
    <location>
        <position position="1"/>
    </location>
</feature>
<evidence type="ECO:0000256" key="2">
    <source>
        <dbReference type="ARBA" id="ARBA00022741"/>
    </source>
</evidence>
<proteinExistence type="predicted"/>
<sequence>LPGAEVRGAVVRRMIPAGHEVILGAQRDAGFGATLMFGLGGIFVEIFHDVTFALAPIPPATAKAMVRQVRAYRLLAGARGAERADIEGIEQCLVRLGQLVSDFPRIAELDINPLIVGAGPDGCNVADVRIRLEKSDGKQ</sequence>
<evidence type="ECO:0008006" key="5">
    <source>
        <dbReference type="Google" id="ProtNLM"/>
    </source>
</evidence>
<protein>
    <recommendedName>
        <fullName evidence="5">ATP-grasp domain-containing protein</fullName>
    </recommendedName>
</protein>
<dbReference type="Pfam" id="PF13549">
    <property type="entry name" value="ATP-grasp_5"/>
    <property type="match status" value="1"/>
</dbReference>
<keyword evidence="2" id="KW-0547">Nucleotide-binding</keyword>
<dbReference type="PANTHER" id="PTHR43334:SF1">
    <property type="entry name" value="3-HYDROXYPROPIONATE--COA LIGASE [ADP-FORMING]"/>
    <property type="match status" value="1"/>
</dbReference>
<dbReference type="InterPro" id="IPR051538">
    <property type="entry name" value="Acyl-CoA_Synth/Transferase"/>
</dbReference>
<dbReference type="EMBL" id="BARU01031431">
    <property type="protein sequence ID" value="GAH74431.1"/>
    <property type="molecule type" value="Genomic_DNA"/>
</dbReference>
<evidence type="ECO:0000256" key="3">
    <source>
        <dbReference type="ARBA" id="ARBA00022840"/>
    </source>
</evidence>
<keyword evidence="1" id="KW-0436">Ligase</keyword>